<accession>A0A8J5T7Y9</accession>
<dbReference type="InterPro" id="IPR002885">
    <property type="entry name" value="PPR_rpt"/>
</dbReference>
<evidence type="ECO:0008006" key="6">
    <source>
        <dbReference type="Google" id="ProtNLM"/>
    </source>
</evidence>
<evidence type="ECO:0000256" key="2">
    <source>
        <dbReference type="ARBA" id="ARBA00022737"/>
    </source>
</evidence>
<dbReference type="PROSITE" id="PS51375">
    <property type="entry name" value="PPR"/>
    <property type="match status" value="2"/>
</dbReference>
<name>A0A8J5T7Y9_ZIZPA</name>
<comment type="similarity">
    <text evidence="1">Belongs to the PPR family. P subfamily.</text>
</comment>
<evidence type="ECO:0000313" key="5">
    <source>
        <dbReference type="Proteomes" id="UP000729402"/>
    </source>
</evidence>
<protein>
    <recommendedName>
        <fullName evidence="6">Pentatricopeptide repeat-containing protein</fullName>
    </recommendedName>
</protein>
<sequence length="153" mass="16866">MRRKGCVPDVITYATLVTSFCKAGRISQGYEFLDAMVREGLRVESEVYLGFFAAHEKEEQLEECLELMERMKECRCPPDLGIYNVVIRLSCKLGEMKQAMALWNEMENGGLSPGVDTFAIMVNGLVGQGALVEAVILRTLLGGGSLLHPNMGC</sequence>
<dbReference type="Proteomes" id="UP000729402">
    <property type="component" value="Unassembled WGS sequence"/>
</dbReference>
<dbReference type="Pfam" id="PF01535">
    <property type="entry name" value="PPR"/>
    <property type="match status" value="1"/>
</dbReference>
<keyword evidence="2" id="KW-0677">Repeat</keyword>
<dbReference type="Pfam" id="PF12854">
    <property type="entry name" value="PPR_1"/>
    <property type="match status" value="1"/>
</dbReference>
<dbReference type="NCBIfam" id="TIGR00756">
    <property type="entry name" value="PPR"/>
    <property type="match status" value="3"/>
</dbReference>
<dbReference type="PANTHER" id="PTHR47447">
    <property type="entry name" value="OS03G0856100 PROTEIN"/>
    <property type="match status" value="1"/>
</dbReference>
<feature type="repeat" description="PPR" evidence="3">
    <location>
        <begin position="79"/>
        <end position="113"/>
    </location>
</feature>
<gene>
    <name evidence="4" type="ORF">GUJ93_ZPchr0007g5544</name>
</gene>
<feature type="repeat" description="PPR" evidence="3">
    <location>
        <begin position="9"/>
        <end position="43"/>
    </location>
</feature>
<organism evidence="4 5">
    <name type="scientific">Zizania palustris</name>
    <name type="common">Northern wild rice</name>
    <dbReference type="NCBI Taxonomy" id="103762"/>
    <lineage>
        <taxon>Eukaryota</taxon>
        <taxon>Viridiplantae</taxon>
        <taxon>Streptophyta</taxon>
        <taxon>Embryophyta</taxon>
        <taxon>Tracheophyta</taxon>
        <taxon>Spermatophyta</taxon>
        <taxon>Magnoliopsida</taxon>
        <taxon>Liliopsida</taxon>
        <taxon>Poales</taxon>
        <taxon>Poaceae</taxon>
        <taxon>BOP clade</taxon>
        <taxon>Oryzoideae</taxon>
        <taxon>Oryzeae</taxon>
        <taxon>Zizaniinae</taxon>
        <taxon>Zizania</taxon>
    </lineage>
</organism>
<evidence type="ECO:0000256" key="3">
    <source>
        <dbReference type="PROSITE-ProRule" id="PRU00708"/>
    </source>
</evidence>
<proteinExistence type="inferred from homology"/>
<keyword evidence="5" id="KW-1185">Reference proteome</keyword>
<dbReference type="PANTHER" id="PTHR47447:SF17">
    <property type="entry name" value="OS12G0638900 PROTEIN"/>
    <property type="match status" value="1"/>
</dbReference>
<dbReference type="AlphaFoldDB" id="A0A8J5T7Y9"/>
<comment type="caution">
    <text evidence="4">The sequence shown here is derived from an EMBL/GenBank/DDBJ whole genome shotgun (WGS) entry which is preliminary data.</text>
</comment>
<dbReference type="OrthoDB" id="185373at2759"/>
<evidence type="ECO:0000313" key="4">
    <source>
        <dbReference type="EMBL" id="KAG8077575.1"/>
    </source>
</evidence>
<reference evidence="4" key="1">
    <citation type="journal article" date="2021" name="bioRxiv">
        <title>Whole Genome Assembly and Annotation of Northern Wild Rice, Zizania palustris L., Supports a Whole Genome Duplication in the Zizania Genus.</title>
        <authorList>
            <person name="Haas M."/>
            <person name="Kono T."/>
            <person name="Macchietto M."/>
            <person name="Millas R."/>
            <person name="McGilp L."/>
            <person name="Shao M."/>
            <person name="Duquette J."/>
            <person name="Hirsch C.N."/>
            <person name="Kimball J."/>
        </authorList>
    </citation>
    <scope>NUCLEOTIDE SEQUENCE</scope>
    <source>
        <tissue evidence="4">Fresh leaf tissue</tissue>
    </source>
</reference>
<dbReference type="EMBL" id="JAAALK010000282">
    <property type="protein sequence ID" value="KAG8077575.1"/>
    <property type="molecule type" value="Genomic_DNA"/>
</dbReference>
<evidence type="ECO:0000256" key="1">
    <source>
        <dbReference type="ARBA" id="ARBA00007626"/>
    </source>
</evidence>
<dbReference type="Pfam" id="PF13041">
    <property type="entry name" value="PPR_2"/>
    <property type="match status" value="1"/>
</dbReference>
<reference evidence="4" key="2">
    <citation type="submission" date="2021-02" db="EMBL/GenBank/DDBJ databases">
        <authorList>
            <person name="Kimball J.A."/>
            <person name="Haas M.W."/>
            <person name="Macchietto M."/>
            <person name="Kono T."/>
            <person name="Duquette J."/>
            <person name="Shao M."/>
        </authorList>
    </citation>
    <scope>NUCLEOTIDE SEQUENCE</scope>
    <source>
        <tissue evidence="4">Fresh leaf tissue</tissue>
    </source>
</reference>